<dbReference type="InterPro" id="IPR047200">
    <property type="entry name" value="MFS_YcaD-like"/>
</dbReference>
<dbReference type="Pfam" id="PF07690">
    <property type="entry name" value="MFS_1"/>
    <property type="match status" value="1"/>
</dbReference>
<evidence type="ECO:0000256" key="1">
    <source>
        <dbReference type="ARBA" id="ARBA00022692"/>
    </source>
</evidence>
<dbReference type="InterPro" id="IPR020846">
    <property type="entry name" value="MFS_dom"/>
</dbReference>
<feature type="transmembrane region" description="Helical" evidence="5">
    <location>
        <begin position="299"/>
        <end position="317"/>
    </location>
</feature>
<sequence length="424" mass="44011">MAFYRNVLVLMISMALLHVATGGLAVVLPVAMAADQWSGLAIGAVAAAYAGGFMAGAIYAPRFIARVGHIRAFAASAGVAAAVTLVLGLDTQALLWFLARFAFGCSTAVMFAVADSWIADVTPANRRGSVFSIYQIAGRAGLVLGPFLLAVPGMDLTRAFLLIGVFMALALVPITATRKDQPRAPRPVMIMPTKLIRIAPAAAASVFAAGMVNSGLLAFVPIWAERLGLPEGEALTSGMGLGAAPLVMAAIYVAAMTSQWPAGKLSDRVDRRLVIAGLSGTAGAITLLLMVFVDPGLTLGLILIALWGGTALIHYGIGVAHANDRAEPEDLPGLASSLLLTWAIGSVIGPIVAGAFYASPMGMRGVFLYAAVCLFALTALMFIRSRVKPAPAKDERDDFKDIRATSPVLAEADETAGYDAGEPE</sequence>
<keyword evidence="2 5" id="KW-1133">Transmembrane helix</keyword>
<dbReference type="CDD" id="cd17477">
    <property type="entry name" value="MFS_YcaD_like"/>
    <property type="match status" value="1"/>
</dbReference>
<dbReference type="PROSITE" id="PS50850">
    <property type="entry name" value="MFS"/>
    <property type="match status" value="1"/>
</dbReference>
<evidence type="ECO:0000256" key="4">
    <source>
        <dbReference type="SAM" id="MobiDB-lite"/>
    </source>
</evidence>
<dbReference type="PANTHER" id="PTHR23521:SF3">
    <property type="entry name" value="MFS TRANSPORTER"/>
    <property type="match status" value="1"/>
</dbReference>
<feature type="transmembrane region" description="Helical" evidence="5">
    <location>
        <begin position="72"/>
        <end position="89"/>
    </location>
</feature>
<evidence type="ECO:0000313" key="8">
    <source>
        <dbReference type="Proteomes" id="UP001595379"/>
    </source>
</evidence>
<dbReference type="EMBL" id="JBHRSV010000005">
    <property type="protein sequence ID" value="MFC2925562.1"/>
    <property type="molecule type" value="Genomic_DNA"/>
</dbReference>
<name>A0ABV6ZVV6_9PROT</name>
<feature type="transmembrane region" description="Helical" evidence="5">
    <location>
        <begin position="234"/>
        <end position="253"/>
    </location>
</feature>
<feature type="region of interest" description="Disordered" evidence="4">
    <location>
        <begin position="390"/>
        <end position="424"/>
    </location>
</feature>
<feature type="transmembrane region" description="Helical" evidence="5">
    <location>
        <begin position="41"/>
        <end position="60"/>
    </location>
</feature>
<feature type="transmembrane region" description="Helical" evidence="5">
    <location>
        <begin position="338"/>
        <end position="359"/>
    </location>
</feature>
<protein>
    <submittedName>
        <fullName evidence="7">MFS transporter</fullName>
    </submittedName>
</protein>
<proteinExistence type="predicted"/>
<accession>A0ABV6ZVV6</accession>
<feature type="transmembrane region" description="Helical" evidence="5">
    <location>
        <begin position="156"/>
        <end position="177"/>
    </location>
</feature>
<keyword evidence="8" id="KW-1185">Reference proteome</keyword>
<evidence type="ECO:0000256" key="2">
    <source>
        <dbReference type="ARBA" id="ARBA00022989"/>
    </source>
</evidence>
<dbReference type="Gene3D" id="1.20.1250.20">
    <property type="entry name" value="MFS general substrate transporter like domains"/>
    <property type="match status" value="2"/>
</dbReference>
<evidence type="ECO:0000256" key="3">
    <source>
        <dbReference type="ARBA" id="ARBA00023136"/>
    </source>
</evidence>
<feature type="domain" description="Major facilitator superfamily (MFS) profile" evidence="6">
    <location>
        <begin position="6"/>
        <end position="388"/>
    </location>
</feature>
<keyword evidence="1 5" id="KW-0812">Transmembrane</keyword>
<feature type="transmembrane region" description="Helical" evidence="5">
    <location>
        <begin position="130"/>
        <end position="150"/>
    </location>
</feature>
<keyword evidence="3 5" id="KW-0472">Membrane</keyword>
<gene>
    <name evidence="7" type="ORF">ACFOOR_05540</name>
</gene>
<evidence type="ECO:0000313" key="7">
    <source>
        <dbReference type="EMBL" id="MFC2925562.1"/>
    </source>
</evidence>
<reference evidence="8" key="1">
    <citation type="journal article" date="2019" name="Int. J. Syst. Evol. Microbiol.">
        <title>The Global Catalogue of Microorganisms (GCM) 10K type strain sequencing project: providing services to taxonomists for standard genome sequencing and annotation.</title>
        <authorList>
            <consortium name="The Broad Institute Genomics Platform"/>
            <consortium name="The Broad Institute Genome Sequencing Center for Infectious Disease"/>
            <person name="Wu L."/>
            <person name="Ma J."/>
        </authorList>
    </citation>
    <scope>NUCLEOTIDE SEQUENCE [LARGE SCALE GENOMIC DNA]</scope>
    <source>
        <strain evidence="8">KCTC 52487</strain>
    </source>
</reference>
<evidence type="ECO:0000259" key="6">
    <source>
        <dbReference type="PROSITE" id="PS50850"/>
    </source>
</evidence>
<organism evidence="7 8">
    <name type="scientific">Hyphobacterium vulgare</name>
    <dbReference type="NCBI Taxonomy" id="1736751"/>
    <lineage>
        <taxon>Bacteria</taxon>
        <taxon>Pseudomonadati</taxon>
        <taxon>Pseudomonadota</taxon>
        <taxon>Alphaproteobacteria</taxon>
        <taxon>Maricaulales</taxon>
        <taxon>Maricaulaceae</taxon>
        <taxon>Hyphobacterium</taxon>
    </lineage>
</organism>
<dbReference type="InterPro" id="IPR011701">
    <property type="entry name" value="MFS"/>
</dbReference>
<dbReference type="InterPro" id="IPR036259">
    <property type="entry name" value="MFS_trans_sf"/>
</dbReference>
<feature type="transmembrane region" description="Helical" evidence="5">
    <location>
        <begin position="273"/>
        <end position="293"/>
    </location>
</feature>
<feature type="transmembrane region" description="Helical" evidence="5">
    <location>
        <begin position="198"/>
        <end position="222"/>
    </location>
</feature>
<feature type="transmembrane region" description="Helical" evidence="5">
    <location>
        <begin position="95"/>
        <end position="118"/>
    </location>
</feature>
<dbReference type="SUPFAM" id="SSF103473">
    <property type="entry name" value="MFS general substrate transporter"/>
    <property type="match status" value="1"/>
</dbReference>
<feature type="compositionally biased region" description="Acidic residues" evidence="4">
    <location>
        <begin position="411"/>
        <end position="424"/>
    </location>
</feature>
<evidence type="ECO:0000256" key="5">
    <source>
        <dbReference type="SAM" id="Phobius"/>
    </source>
</evidence>
<feature type="compositionally biased region" description="Basic and acidic residues" evidence="4">
    <location>
        <begin position="391"/>
        <end position="403"/>
    </location>
</feature>
<comment type="caution">
    <text evidence="7">The sequence shown here is derived from an EMBL/GenBank/DDBJ whole genome shotgun (WGS) entry which is preliminary data.</text>
</comment>
<dbReference type="RefSeq" id="WP_343165329.1">
    <property type="nucleotide sequence ID" value="NZ_JBHRSV010000005.1"/>
</dbReference>
<feature type="transmembrane region" description="Helical" evidence="5">
    <location>
        <begin position="365"/>
        <end position="383"/>
    </location>
</feature>
<dbReference type="PANTHER" id="PTHR23521">
    <property type="entry name" value="TRANSPORTER MFS SUPERFAMILY"/>
    <property type="match status" value="1"/>
</dbReference>
<dbReference type="Proteomes" id="UP001595379">
    <property type="component" value="Unassembled WGS sequence"/>
</dbReference>